<dbReference type="GeneID" id="34611577"/>
<evidence type="ECO:0000256" key="6">
    <source>
        <dbReference type="ARBA" id="ARBA00022475"/>
    </source>
</evidence>
<evidence type="ECO:0000256" key="3">
    <source>
        <dbReference type="ARBA" id="ARBA00004651"/>
    </source>
</evidence>
<protein>
    <recommendedName>
        <fullName evidence="18">Very long-chain fatty acid transport protein</fullName>
    </recommendedName>
    <alternativeName>
        <fullName evidence="19">Very-long-chain acyl-CoA synthetase</fullName>
    </alternativeName>
</protein>
<keyword evidence="14 20" id="KW-0472">Membrane</keyword>
<comment type="function">
    <text evidence="17">Acyl-CoA synthetase required for both the import of long chain fatty acids (LCFAs) (C14-C18) and the activation very long chain fatty acids (VLCFAs) (C20-C26) by esterification of the fatty acids into metabolically active CoA-thioesters for subsequent degradation or incorporation into phospholipids. The transport and fatty acyl-CoA synthetase activities are genetically separable and are thus independent activities. Esterifies VLCFAs in the peroxisome matrix. The VLCFAs are actively transported into peroxisomes by a PXA1-PXA2 heterodimeric transporter in the peroxisomal membrane.</text>
</comment>
<name>A0A1L9S9R4_9EURO</name>
<reference evidence="23" key="1">
    <citation type="journal article" date="2017" name="Genome Biol.">
        <title>Comparative genomics reveals high biological diversity and specific adaptations in the industrially and medically important fungal genus Aspergillus.</title>
        <authorList>
            <person name="de Vries R.P."/>
            <person name="Riley R."/>
            <person name="Wiebenga A."/>
            <person name="Aguilar-Osorio G."/>
            <person name="Amillis S."/>
            <person name="Uchima C.A."/>
            <person name="Anderluh G."/>
            <person name="Asadollahi M."/>
            <person name="Askin M."/>
            <person name="Barry K."/>
            <person name="Battaglia E."/>
            <person name="Bayram O."/>
            <person name="Benocci T."/>
            <person name="Braus-Stromeyer S.A."/>
            <person name="Caldana C."/>
            <person name="Canovas D."/>
            <person name="Cerqueira G.C."/>
            <person name="Chen F."/>
            <person name="Chen W."/>
            <person name="Choi C."/>
            <person name="Clum A."/>
            <person name="Dos Santos R.A."/>
            <person name="Damasio A.R."/>
            <person name="Diallinas G."/>
            <person name="Emri T."/>
            <person name="Fekete E."/>
            <person name="Flipphi M."/>
            <person name="Freyberg S."/>
            <person name="Gallo A."/>
            <person name="Gournas C."/>
            <person name="Habgood R."/>
            <person name="Hainaut M."/>
            <person name="Harispe M.L."/>
            <person name="Henrissat B."/>
            <person name="Hilden K.S."/>
            <person name="Hope R."/>
            <person name="Hossain A."/>
            <person name="Karabika E."/>
            <person name="Karaffa L."/>
            <person name="Karanyi Z."/>
            <person name="Krasevec N."/>
            <person name="Kuo A."/>
            <person name="Kusch H."/>
            <person name="LaButti K."/>
            <person name="Lagendijk E.L."/>
            <person name="Lapidus A."/>
            <person name="Levasseur A."/>
            <person name="Lindquist E."/>
            <person name="Lipzen A."/>
            <person name="Logrieco A.F."/>
            <person name="MacCabe A."/>
            <person name="Maekelae M.R."/>
            <person name="Malavazi I."/>
            <person name="Melin P."/>
            <person name="Meyer V."/>
            <person name="Mielnichuk N."/>
            <person name="Miskei M."/>
            <person name="Molnar A.P."/>
            <person name="Mule G."/>
            <person name="Ngan C.Y."/>
            <person name="Orejas M."/>
            <person name="Orosz E."/>
            <person name="Ouedraogo J.P."/>
            <person name="Overkamp K.M."/>
            <person name="Park H.-S."/>
            <person name="Perrone G."/>
            <person name="Piumi F."/>
            <person name="Punt P.J."/>
            <person name="Ram A.F."/>
            <person name="Ramon A."/>
            <person name="Rauscher S."/>
            <person name="Record E."/>
            <person name="Riano-Pachon D.M."/>
            <person name="Robert V."/>
            <person name="Roehrig J."/>
            <person name="Ruller R."/>
            <person name="Salamov A."/>
            <person name="Salih N.S."/>
            <person name="Samson R.A."/>
            <person name="Sandor E."/>
            <person name="Sanguinetti M."/>
            <person name="Schuetze T."/>
            <person name="Sepcic K."/>
            <person name="Shelest E."/>
            <person name="Sherlock G."/>
            <person name="Sophianopoulou V."/>
            <person name="Squina F.M."/>
            <person name="Sun H."/>
            <person name="Susca A."/>
            <person name="Todd R.B."/>
            <person name="Tsang A."/>
            <person name="Unkles S.E."/>
            <person name="van de Wiele N."/>
            <person name="van Rossen-Uffink D."/>
            <person name="Oliveira J.V."/>
            <person name="Vesth T.C."/>
            <person name="Visser J."/>
            <person name="Yu J.-H."/>
            <person name="Zhou M."/>
            <person name="Andersen M.R."/>
            <person name="Archer D.B."/>
            <person name="Baker S.E."/>
            <person name="Benoit I."/>
            <person name="Brakhage A.A."/>
            <person name="Braus G.H."/>
            <person name="Fischer R."/>
            <person name="Frisvad J.C."/>
            <person name="Goldman G.H."/>
            <person name="Houbraken J."/>
            <person name="Oakley B."/>
            <person name="Pocsi I."/>
            <person name="Scazzocchio C."/>
            <person name="Seiboth B."/>
            <person name="vanKuyk P.A."/>
            <person name="Wortman J."/>
            <person name="Dyer P.S."/>
            <person name="Grigoriev I.V."/>
        </authorList>
    </citation>
    <scope>NUCLEOTIDE SEQUENCE [LARGE SCALE GENOMIC DNA]</scope>
    <source>
        <strain evidence="23">CBS 506.65</strain>
    </source>
</reference>
<dbReference type="OrthoDB" id="196650at2759"/>
<dbReference type="Proteomes" id="UP000184188">
    <property type="component" value="Unassembled WGS sequence"/>
</dbReference>
<dbReference type="PANTHER" id="PTHR43107:SF6">
    <property type="entry name" value="ACYL-COA SYNTHETASE FAMILY PROTEIN (CEFD1), PUTATIVE (AFU_ORTHOLOGUE AFUA_6G03630)-RELATED"/>
    <property type="match status" value="1"/>
</dbReference>
<dbReference type="Gene3D" id="3.30.300.30">
    <property type="match status" value="1"/>
</dbReference>
<evidence type="ECO:0000256" key="5">
    <source>
        <dbReference type="ARBA" id="ARBA00022448"/>
    </source>
</evidence>
<dbReference type="FunFam" id="3.30.300.30:FF:000002">
    <property type="entry name" value="Long-chain fatty acid transport protein 1"/>
    <property type="match status" value="1"/>
</dbReference>
<evidence type="ECO:0000256" key="18">
    <source>
        <dbReference type="ARBA" id="ARBA00068795"/>
    </source>
</evidence>
<dbReference type="InterPro" id="IPR045851">
    <property type="entry name" value="AMP-bd_C_sf"/>
</dbReference>
<dbReference type="Pfam" id="PF00501">
    <property type="entry name" value="AMP-binding"/>
    <property type="match status" value="1"/>
</dbReference>
<evidence type="ECO:0000256" key="2">
    <source>
        <dbReference type="ARBA" id="ARBA00004585"/>
    </source>
</evidence>
<keyword evidence="12 20" id="KW-1133">Transmembrane helix</keyword>
<feature type="transmembrane region" description="Helical" evidence="20">
    <location>
        <begin position="264"/>
        <end position="285"/>
    </location>
</feature>
<dbReference type="PROSITE" id="PS00455">
    <property type="entry name" value="AMP_BINDING"/>
    <property type="match status" value="1"/>
</dbReference>
<dbReference type="GO" id="GO:0005811">
    <property type="term" value="C:lipid droplet"/>
    <property type="evidence" value="ECO:0007669"/>
    <property type="project" value="UniProtKB-SubCell"/>
</dbReference>
<evidence type="ECO:0000256" key="12">
    <source>
        <dbReference type="ARBA" id="ARBA00022989"/>
    </source>
</evidence>
<evidence type="ECO:0000256" key="15">
    <source>
        <dbReference type="ARBA" id="ARBA00023140"/>
    </source>
</evidence>
<dbReference type="GO" id="GO:0044539">
    <property type="term" value="P:long-chain fatty acid import into cell"/>
    <property type="evidence" value="ECO:0007669"/>
    <property type="project" value="TreeGrafter"/>
</dbReference>
<proteinExistence type="inferred from homology"/>
<keyword evidence="13" id="KW-0445">Lipid transport</keyword>
<evidence type="ECO:0000256" key="9">
    <source>
        <dbReference type="ARBA" id="ARBA00022692"/>
    </source>
</evidence>
<keyword evidence="5" id="KW-0813">Transport</keyword>
<dbReference type="GO" id="GO:0005524">
    <property type="term" value="F:ATP binding"/>
    <property type="evidence" value="ECO:0007669"/>
    <property type="project" value="UniProtKB-KW"/>
</dbReference>
<dbReference type="GO" id="GO:0005778">
    <property type="term" value="C:peroxisomal membrane"/>
    <property type="evidence" value="ECO:0007669"/>
    <property type="project" value="UniProtKB-SubCell"/>
</dbReference>
<evidence type="ECO:0000256" key="4">
    <source>
        <dbReference type="ARBA" id="ARBA00006432"/>
    </source>
</evidence>
<keyword evidence="9 20" id="KW-0812">Transmembrane</keyword>
<evidence type="ECO:0000259" key="21">
    <source>
        <dbReference type="Pfam" id="PF00501"/>
    </source>
</evidence>
<dbReference type="InterPro" id="IPR000873">
    <property type="entry name" value="AMP-dep_synth/lig_dom"/>
</dbReference>
<dbReference type="FunFam" id="3.40.50.12780:FF:000019">
    <property type="entry name" value="Long-chain fatty acid transporter"/>
    <property type="match status" value="1"/>
</dbReference>
<keyword evidence="15" id="KW-0576">Peroxisome</keyword>
<dbReference type="EMBL" id="KV878350">
    <property type="protein sequence ID" value="OJJ43869.1"/>
    <property type="molecule type" value="Genomic_DNA"/>
</dbReference>
<comment type="catalytic activity">
    <reaction evidence="16">
        <text>a very long-chain fatty acid + ATP + CoA = a very long-chain fatty acyl-CoA + AMP + diphosphate</text>
        <dbReference type="Rhea" id="RHEA:54536"/>
        <dbReference type="ChEBI" id="CHEBI:30616"/>
        <dbReference type="ChEBI" id="CHEBI:33019"/>
        <dbReference type="ChEBI" id="CHEBI:57287"/>
        <dbReference type="ChEBI" id="CHEBI:58950"/>
        <dbReference type="ChEBI" id="CHEBI:138261"/>
        <dbReference type="ChEBI" id="CHEBI:456215"/>
    </reaction>
</comment>
<evidence type="ECO:0000256" key="10">
    <source>
        <dbReference type="ARBA" id="ARBA00022741"/>
    </source>
</evidence>
<evidence type="ECO:0000256" key="11">
    <source>
        <dbReference type="ARBA" id="ARBA00022840"/>
    </source>
</evidence>
<dbReference type="GO" id="GO:0004467">
    <property type="term" value="F:long-chain fatty acid-CoA ligase activity"/>
    <property type="evidence" value="ECO:0007669"/>
    <property type="project" value="TreeGrafter"/>
</dbReference>
<gene>
    <name evidence="22" type="ORF">ASPZODRAFT_145805</name>
</gene>
<dbReference type="STRING" id="1073090.A0A1L9S9R4"/>
<keyword evidence="8" id="KW-0551">Lipid droplet</keyword>
<dbReference type="SUPFAM" id="SSF56801">
    <property type="entry name" value="Acetyl-CoA synthetase-like"/>
    <property type="match status" value="1"/>
</dbReference>
<evidence type="ECO:0000313" key="23">
    <source>
        <dbReference type="Proteomes" id="UP000184188"/>
    </source>
</evidence>
<keyword evidence="7" id="KW-0436">Ligase</keyword>
<organism evidence="22 23">
    <name type="scientific">Penicilliopsis zonata CBS 506.65</name>
    <dbReference type="NCBI Taxonomy" id="1073090"/>
    <lineage>
        <taxon>Eukaryota</taxon>
        <taxon>Fungi</taxon>
        <taxon>Dikarya</taxon>
        <taxon>Ascomycota</taxon>
        <taxon>Pezizomycotina</taxon>
        <taxon>Eurotiomycetes</taxon>
        <taxon>Eurotiomycetidae</taxon>
        <taxon>Eurotiales</taxon>
        <taxon>Aspergillaceae</taxon>
        <taxon>Penicilliopsis</taxon>
    </lineage>
</organism>
<evidence type="ECO:0000256" key="14">
    <source>
        <dbReference type="ARBA" id="ARBA00023136"/>
    </source>
</evidence>
<dbReference type="RefSeq" id="XP_022578379.1">
    <property type="nucleotide sequence ID" value="XM_022725112.1"/>
</dbReference>
<evidence type="ECO:0000256" key="16">
    <source>
        <dbReference type="ARBA" id="ARBA00051585"/>
    </source>
</evidence>
<keyword evidence="10" id="KW-0547">Nucleotide-binding</keyword>
<sequence length="635" mass="70149">MSLGAAAAVTGAATLAAYLNAKWHIAKDIQSLRNNRYVERQLARAAAQGRANIWFIFQETVQQYPDMIAIWSREGSYTYRQAYDLACQYAQFFLSRGMKPGEIAALFLHNRAEFLIAWLALVGIGCAPAAINYNLSGDALVHCLTVSGAKLVLVDGDAECSARIEESRAVLEDAQGLGMQLVILDTEFHDRLAAFPTSDLPERLALNMHGDFPAILLYTSGTTGLPKASAFTMGRFYRVVYSRQGVIGDVAGPNGDRWYSCMPLYHGTGAVAIMGAFVGGVGVALGRRFSVRTFWADVRDSQATIIIYVGEAARYLLAAPPSPDDRNHRVRCMYGNGLRPEVWEQCRERFGIAAVAEFFNSTEGMFGLFNFNQGPYLAGCVGHHGLLLRTLLHKTYVPVAIDPATGDVQRDAVTGFATRVPYATGGEILVALPHETAFQGYWGNAVATERKLLRDVFRHGDVYYRTGDALRRAPDGRWFFLDRLGDTFRWKSENVSTAEVSAVLGHYPGVIEANVYGVRLPHYEGRAGCAALHIRPELLLSKTFDFAALARHARSKLPNYAVPVFLRLTETPAHSHNHKQNKTALRDEGVDPALLGSKVTSGQKDRILWLKPAEEGYVDFSQEDWESIQRGETRL</sequence>
<dbReference type="PANTHER" id="PTHR43107">
    <property type="entry name" value="LONG-CHAIN FATTY ACID TRANSPORT PROTEIN"/>
    <property type="match status" value="1"/>
</dbReference>
<dbReference type="GO" id="GO:0005324">
    <property type="term" value="F:long-chain fatty acid transmembrane transporter activity"/>
    <property type="evidence" value="ECO:0007669"/>
    <property type="project" value="TreeGrafter"/>
</dbReference>
<evidence type="ECO:0000256" key="19">
    <source>
        <dbReference type="ARBA" id="ARBA00078285"/>
    </source>
</evidence>
<evidence type="ECO:0000256" key="13">
    <source>
        <dbReference type="ARBA" id="ARBA00023055"/>
    </source>
</evidence>
<keyword evidence="23" id="KW-1185">Reference proteome</keyword>
<evidence type="ECO:0000313" key="22">
    <source>
        <dbReference type="EMBL" id="OJJ43869.1"/>
    </source>
</evidence>
<keyword evidence="6" id="KW-1003">Cell membrane</keyword>
<dbReference type="VEuPathDB" id="FungiDB:ASPZODRAFT_145805"/>
<feature type="domain" description="AMP-dependent synthetase/ligase" evidence="21">
    <location>
        <begin position="57"/>
        <end position="442"/>
    </location>
</feature>
<evidence type="ECO:0000256" key="17">
    <source>
        <dbReference type="ARBA" id="ARBA00060276"/>
    </source>
</evidence>
<dbReference type="Gene3D" id="3.40.50.12780">
    <property type="entry name" value="N-terminal domain of ligase-like"/>
    <property type="match status" value="1"/>
</dbReference>
<evidence type="ECO:0000256" key="1">
    <source>
        <dbReference type="ARBA" id="ARBA00004502"/>
    </source>
</evidence>
<comment type="similarity">
    <text evidence="4">Belongs to the ATP-dependent AMP-binding enzyme family.</text>
</comment>
<dbReference type="InterPro" id="IPR042099">
    <property type="entry name" value="ANL_N_sf"/>
</dbReference>
<comment type="subcellular location">
    <subcellularLocation>
        <location evidence="3">Cell membrane</location>
        <topology evidence="3">Multi-pass membrane protein</topology>
    </subcellularLocation>
    <subcellularLocation>
        <location evidence="1">Lipid droplet</location>
    </subcellularLocation>
    <subcellularLocation>
        <location evidence="2">Peroxisome membrane</location>
        <topology evidence="2">Multi-pass membrane protein</topology>
    </subcellularLocation>
</comment>
<dbReference type="InterPro" id="IPR020845">
    <property type="entry name" value="AMP-binding_CS"/>
</dbReference>
<evidence type="ECO:0000256" key="20">
    <source>
        <dbReference type="SAM" id="Phobius"/>
    </source>
</evidence>
<keyword evidence="11" id="KW-0067">ATP-binding</keyword>
<evidence type="ECO:0000256" key="7">
    <source>
        <dbReference type="ARBA" id="ARBA00022598"/>
    </source>
</evidence>
<evidence type="ECO:0000256" key="8">
    <source>
        <dbReference type="ARBA" id="ARBA00022677"/>
    </source>
</evidence>
<dbReference type="AlphaFoldDB" id="A0A1L9S9R4"/>
<dbReference type="GO" id="GO:0009898">
    <property type="term" value="C:cytoplasmic side of plasma membrane"/>
    <property type="evidence" value="ECO:0007669"/>
    <property type="project" value="TreeGrafter"/>
</dbReference>
<accession>A0A1L9S9R4</accession>